<reference evidence="5" key="2">
    <citation type="submission" date="2025-09" db="UniProtKB">
        <authorList>
            <consortium name="Ensembl"/>
        </authorList>
    </citation>
    <scope>IDENTIFICATION</scope>
</reference>
<dbReference type="AlphaFoldDB" id="A0A8C5PNX7"/>
<dbReference type="InterPro" id="IPR050996">
    <property type="entry name" value="Docking_Protein_DOK"/>
</dbReference>
<dbReference type="PANTHER" id="PTHR21258">
    <property type="entry name" value="DOCKING PROTEIN RELATED"/>
    <property type="match status" value="1"/>
</dbReference>
<dbReference type="InterPro" id="IPR002404">
    <property type="entry name" value="IRS_PTB"/>
</dbReference>
<dbReference type="OrthoDB" id="6243387at2759"/>
<dbReference type="Ensembl" id="ENSLLET00000026319.1">
    <property type="protein sequence ID" value="ENSLLEP00000025348.1"/>
    <property type="gene ID" value="ENSLLEG00000016028.1"/>
</dbReference>
<dbReference type="GO" id="GO:0043410">
    <property type="term" value="P:positive regulation of MAPK cascade"/>
    <property type="evidence" value="ECO:0007669"/>
    <property type="project" value="TreeGrafter"/>
</dbReference>
<feature type="region of interest" description="Disordered" evidence="3">
    <location>
        <begin position="450"/>
        <end position="697"/>
    </location>
</feature>
<dbReference type="CDD" id="cd01203">
    <property type="entry name" value="PTB_DOK1_DOK2_DOK3"/>
    <property type="match status" value="1"/>
</dbReference>
<dbReference type="SUPFAM" id="SSF50729">
    <property type="entry name" value="PH domain-like"/>
    <property type="match status" value="2"/>
</dbReference>
<dbReference type="GO" id="GO:0007169">
    <property type="term" value="P:cell surface receptor protein tyrosine kinase signaling pathway"/>
    <property type="evidence" value="ECO:0007669"/>
    <property type="project" value="TreeGrafter"/>
</dbReference>
<dbReference type="SMART" id="SM00310">
    <property type="entry name" value="PTBI"/>
    <property type="match status" value="1"/>
</dbReference>
<dbReference type="Proteomes" id="UP000694569">
    <property type="component" value="Unplaced"/>
</dbReference>
<feature type="compositionally biased region" description="Pro residues" evidence="3">
    <location>
        <begin position="351"/>
        <end position="360"/>
    </location>
</feature>
<dbReference type="GO" id="GO:0005737">
    <property type="term" value="C:cytoplasm"/>
    <property type="evidence" value="ECO:0007669"/>
    <property type="project" value="TreeGrafter"/>
</dbReference>
<dbReference type="PROSITE" id="PS51064">
    <property type="entry name" value="IRS_PTB"/>
    <property type="match status" value="1"/>
</dbReference>
<feature type="compositionally biased region" description="Basic and acidic residues" evidence="3">
    <location>
        <begin position="676"/>
        <end position="686"/>
    </location>
</feature>
<feature type="compositionally biased region" description="Basic and acidic residues" evidence="3">
    <location>
        <begin position="318"/>
        <end position="327"/>
    </location>
</feature>
<reference evidence="5" key="1">
    <citation type="submission" date="2025-08" db="UniProtKB">
        <authorList>
            <consortium name="Ensembl"/>
        </authorList>
    </citation>
    <scope>IDENTIFICATION</scope>
</reference>
<evidence type="ECO:0000256" key="3">
    <source>
        <dbReference type="SAM" id="MobiDB-lite"/>
    </source>
</evidence>
<sequence length="697" mass="76643">MMLSFPESSFLGSRLRPTCVLFLSTRIHGIPDLDGSVRILLRTWNQKWKRCYVLLYPDSPFGVARLEFYDWKDGTVAGEKFLSRRAADRKIVRLAECVCVARAPSESGHKENMMAFTLETSDKTMLLSTESTLVNEWIQKLCEIAFPNKLNGLKSAQEKKLKESADVTSLEMAVNSIYVTREEVCEFWVTAQRTEAAERCSLRGSYLLRAEDDSLILKDPNTKDTLFSWPYKLLRRYGRDKVMFSFEAGRRCSSGPGNFSFETSQGHEIFQRVESCIRAQQGGTDNRLSCPTLDTDIPADIPAHGPESPMTEAQTKTSRKDPEEKPVKGRTLPDLPAAKPAPAQHLLDPPTYGPNTPPRSPVSKSGNPLSGGEADELVGVYSEPKDSVRGVKPVFDPLYSDPVDSVKGQIPNREKCGASPLYSDLYERVGYEVVGVSSLKVHSNPSLRLTSEEHIYDEPEGMAQPPGPSRLYSEVRVEGGAWKKQTSDEKVRYEYPYNPVTDDYSVPNFQGQRIQPRGRSGPKPVPAPKPQGLTLPKTAGREAEPEKVPSQSHVSSNVSSNANNNNSSQIESLYSQVHKPSAAPAKGARAQLPTKLPTATNSPMPAASQAPALPNKPLPSPIQPPSSKAPETPTKHHILPAAAPPAKVLPTAPEPTTRECPPPGNAPYSDQAPQPSRKELCVDDSRQTSIYEDMGVL</sequence>
<dbReference type="GO" id="GO:0007265">
    <property type="term" value="P:Ras protein signal transduction"/>
    <property type="evidence" value="ECO:0007669"/>
    <property type="project" value="TreeGrafter"/>
</dbReference>
<feature type="compositionally biased region" description="Low complexity" evidence="3">
    <location>
        <begin position="550"/>
        <end position="569"/>
    </location>
</feature>
<evidence type="ECO:0000259" key="4">
    <source>
        <dbReference type="PROSITE" id="PS51064"/>
    </source>
</evidence>
<proteinExistence type="inferred from homology"/>
<evidence type="ECO:0000256" key="2">
    <source>
        <dbReference type="ARBA" id="ARBA00022553"/>
    </source>
</evidence>
<comment type="similarity">
    <text evidence="1">Belongs to the DOK family. Type A subfamily.</text>
</comment>
<protein>
    <recommendedName>
        <fullName evidence="4">IRS-type PTB domain-containing protein</fullName>
    </recommendedName>
</protein>
<keyword evidence="6" id="KW-1185">Reference proteome</keyword>
<feature type="region of interest" description="Disordered" evidence="3">
    <location>
        <begin position="283"/>
        <end position="375"/>
    </location>
</feature>
<dbReference type="PANTHER" id="PTHR21258:SF46">
    <property type="entry name" value="DOCKING PROTEIN 1"/>
    <property type="match status" value="1"/>
</dbReference>
<dbReference type="SMART" id="SM00233">
    <property type="entry name" value="PH"/>
    <property type="match status" value="1"/>
</dbReference>
<evidence type="ECO:0000313" key="5">
    <source>
        <dbReference type="Ensembl" id="ENSLLEP00000025348.1"/>
    </source>
</evidence>
<keyword evidence="2" id="KW-0597">Phosphoprotein</keyword>
<feature type="region of interest" description="Disordered" evidence="3">
    <location>
        <begin position="389"/>
        <end position="418"/>
    </location>
</feature>
<dbReference type="GeneTree" id="ENSGT00940000155980"/>
<feature type="compositionally biased region" description="Low complexity" evidence="3">
    <location>
        <begin position="332"/>
        <end position="343"/>
    </location>
</feature>
<dbReference type="SMART" id="SM01244">
    <property type="entry name" value="IRS"/>
    <property type="match status" value="1"/>
</dbReference>
<feature type="domain" description="IRS-type PTB" evidence="4">
    <location>
        <begin position="183"/>
        <end position="287"/>
    </location>
</feature>
<dbReference type="InterPro" id="IPR001849">
    <property type="entry name" value="PH_domain"/>
</dbReference>
<feature type="compositionally biased region" description="Pro residues" evidence="3">
    <location>
        <begin position="614"/>
        <end position="624"/>
    </location>
</feature>
<organism evidence="5 6">
    <name type="scientific">Leptobrachium leishanense</name>
    <name type="common">Leishan spiny toad</name>
    <dbReference type="NCBI Taxonomy" id="445787"/>
    <lineage>
        <taxon>Eukaryota</taxon>
        <taxon>Metazoa</taxon>
        <taxon>Chordata</taxon>
        <taxon>Craniata</taxon>
        <taxon>Vertebrata</taxon>
        <taxon>Euteleostomi</taxon>
        <taxon>Amphibia</taxon>
        <taxon>Batrachia</taxon>
        <taxon>Anura</taxon>
        <taxon>Pelobatoidea</taxon>
        <taxon>Megophryidae</taxon>
        <taxon>Leptobrachium</taxon>
    </lineage>
</organism>
<accession>A0A8C5PNX7</accession>
<name>A0A8C5PNX7_9ANUR</name>
<evidence type="ECO:0000256" key="1">
    <source>
        <dbReference type="ARBA" id="ARBA00010955"/>
    </source>
</evidence>
<dbReference type="InterPro" id="IPR037751">
    <property type="entry name" value="Dok1/2/3_PTB"/>
</dbReference>
<feature type="compositionally biased region" description="Low complexity" evidence="3">
    <location>
        <begin position="640"/>
        <end position="651"/>
    </location>
</feature>
<dbReference type="Pfam" id="PF02174">
    <property type="entry name" value="IRS"/>
    <property type="match status" value="1"/>
</dbReference>
<dbReference type="Gene3D" id="2.30.29.30">
    <property type="entry name" value="Pleckstrin-homology domain (PH domain)/Phosphotyrosine-binding domain (PTB)"/>
    <property type="match status" value="2"/>
</dbReference>
<evidence type="ECO:0000313" key="6">
    <source>
        <dbReference type="Proteomes" id="UP000694569"/>
    </source>
</evidence>
<dbReference type="InterPro" id="IPR011993">
    <property type="entry name" value="PH-like_dom_sf"/>
</dbReference>